<feature type="compositionally biased region" description="Acidic residues" evidence="1">
    <location>
        <begin position="179"/>
        <end position="192"/>
    </location>
</feature>
<comment type="caution">
    <text evidence="2">The sequence shown here is derived from an EMBL/GenBank/DDBJ whole genome shotgun (WGS) entry which is preliminary data.</text>
</comment>
<feature type="region of interest" description="Disordered" evidence="1">
    <location>
        <begin position="26"/>
        <end position="48"/>
    </location>
</feature>
<proteinExistence type="predicted"/>
<organism evidence="2 3">
    <name type="scientific">Armillaria luteobubalina</name>
    <dbReference type="NCBI Taxonomy" id="153913"/>
    <lineage>
        <taxon>Eukaryota</taxon>
        <taxon>Fungi</taxon>
        <taxon>Dikarya</taxon>
        <taxon>Basidiomycota</taxon>
        <taxon>Agaricomycotina</taxon>
        <taxon>Agaricomycetes</taxon>
        <taxon>Agaricomycetidae</taxon>
        <taxon>Agaricales</taxon>
        <taxon>Marasmiineae</taxon>
        <taxon>Physalacriaceae</taxon>
        <taxon>Armillaria</taxon>
    </lineage>
</organism>
<keyword evidence="3" id="KW-1185">Reference proteome</keyword>
<dbReference type="EMBL" id="JAUEPU010000084">
    <property type="protein sequence ID" value="KAK0479929.1"/>
    <property type="molecule type" value="Genomic_DNA"/>
</dbReference>
<dbReference type="Proteomes" id="UP001175228">
    <property type="component" value="Unassembled WGS sequence"/>
</dbReference>
<evidence type="ECO:0000256" key="1">
    <source>
        <dbReference type="SAM" id="MobiDB-lite"/>
    </source>
</evidence>
<reference evidence="2" key="1">
    <citation type="submission" date="2023-06" db="EMBL/GenBank/DDBJ databases">
        <authorList>
            <consortium name="Lawrence Berkeley National Laboratory"/>
            <person name="Ahrendt S."/>
            <person name="Sahu N."/>
            <person name="Indic B."/>
            <person name="Wong-Bajracharya J."/>
            <person name="Merenyi Z."/>
            <person name="Ke H.-M."/>
            <person name="Monk M."/>
            <person name="Kocsube S."/>
            <person name="Drula E."/>
            <person name="Lipzen A."/>
            <person name="Balint B."/>
            <person name="Henrissat B."/>
            <person name="Andreopoulos B."/>
            <person name="Martin F.M."/>
            <person name="Harder C.B."/>
            <person name="Rigling D."/>
            <person name="Ford K.L."/>
            <person name="Foster G.D."/>
            <person name="Pangilinan J."/>
            <person name="Papanicolaou A."/>
            <person name="Barry K."/>
            <person name="LaButti K."/>
            <person name="Viragh M."/>
            <person name="Koriabine M."/>
            <person name="Yan M."/>
            <person name="Riley R."/>
            <person name="Champramary S."/>
            <person name="Plett K.L."/>
            <person name="Tsai I.J."/>
            <person name="Slot J."/>
            <person name="Sipos G."/>
            <person name="Plett J."/>
            <person name="Nagy L.G."/>
            <person name="Grigoriev I.V."/>
        </authorList>
    </citation>
    <scope>NUCLEOTIDE SEQUENCE</scope>
    <source>
        <strain evidence="2">HWK02</strain>
    </source>
</reference>
<evidence type="ECO:0000313" key="3">
    <source>
        <dbReference type="Proteomes" id="UP001175228"/>
    </source>
</evidence>
<name>A0AA39PA97_9AGAR</name>
<evidence type="ECO:0000313" key="2">
    <source>
        <dbReference type="EMBL" id="KAK0479929.1"/>
    </source>
</evidence>
<protein>
    <submittedName>
        <fullName evidence="2">Uncharacterized protein</fullName>
    </submittedName>
</protein>
<feature type="compositionally biased region" description="Low complexity" evidence="1">
    <location>
        <begin position="28"/>
        <end position="39"/>
    </location>
</feature>
<gene>
    <name evidence="2" type="ORF">EDD18DRAFT_1468609</name>
</gene>
<accession>A0AA39PA97</accession>
<feature type="compositionally biased region" description="Basic and acidic residues" evidence="1">
    <location>
        <begin position="168"/>
        <end position="178"/>
    </location>
</feature>
<sequence length="283" mass="32039">MQHAVATDNNGKSNRYLLVTYHHHEMDSQSSTSSRNSTQYTHSEQSSYDPDLAADLQSRIFVPPDALLTTLLRLPKDWRTNAAARWVIDVIRRDDAFQATIKGYIQASNGTGELDVSPCRLYDGMLLRVLELTHADEMRLSQCRSHFLEFAARDEWLDTKQGLQKRTSSKDEDDHDNVSDDDDGEPYDDEKESEVVANRQRMSIRCASMAKDMLSMLRSHSLGLLISPRKAQILYYDRSAIVISEAFDILDSDDQPTDTLIVMLLGFSIIPPNSGVPPIFSHE</sequence>
<dbReference type="AlphaFoldDB" id="A0AA39PA97"/>
<feature type="region of interest" description="Disordered" evidence="1">
    <location>
        <begin position="163"/>
        <end position="195"/>
    </location>
</feature>